<sequence>MSMPELVDLVTPIPPPQAVRPPNNGSAHERLILQRKYIRSTQNAWHCLPEVVVSPFGVVDKAGDDPTVSGRTIHDLSYPPGTSVNDVTDQTTIEKPVYRHCDAIATDIMKVSDAFPDSEVDLMSGDVASAFRNISIHSDSVNWFAGTIEEDEALIIELTAPFGWTGSPGSYEIFGRCDLVRPWSSHTFYQSRFFRYRWVDDHVNIAAKIASNGADMERSLRFAMVRMLYAAATNEDKFSAWTSSQNVLGLQFDTVARAVSMAQFKINKARSIVVSTYHSSSLSREAYRSLLSSLRHVATCKLWEAVSTTPAGPGVTASSVHNH</sequence>
<dbReference type="OrthoDB" id="126027at2759"/>
<dbReference type="InterPro" id="IPR052055">
    <property type="entry name" value="Hepadnavirus_pol/RT"/>
</dbReference>
<gene>
    <name evidence="1" type="ORF">PHMEG_00014513</name>
</gene>
<reference evidence="2" key="1">
    <citation type="submission" date="2017-03" db="EMBL/GenBank/DDBJ databases">
        <title>Phytopthora megakarya and P. palmivora, two closely related causual agents of cacao black pod achieved similar genome size and gene model numbers by different mechanisms.</title>
        <authorList>
            <person name="Ali S."/>
            <person name="Shao J."/>
            <person name="Larry D.J."/>
            <person name="Kronmiller B."/>
            <person name="Shen D."/>
            <person name="Strem M.D."/>
            <person name="Melnick R.L."/>
            <person name="Guiltinan M.J."/>
            <person name="Tyler B.M."/>
            <person name="Meinhardt L.W."/>
            <person name="Bailey B.A."/>
        </authorList>
    </citation>
    <scope>NUCLEOTIDE SEQUENCE [LARGE SCALE GENOMIC DNA]</scope>
    <source>
        <strain evidence="2">zdho120</strain>
    </source>
</reference>
<dbReference type="PANTHER" id="PTHR33050">
    <property type="entry name" value="REVERSE TRANSCRIPTASE DOMAIN-CONTAINING PROTEIN"/>
    <property type="match status" value="1"/>
</dbReference>
<keyword evidence="2" id="KW-1185">Reference proteome</keyword>
<evidence type="ECO:0000313" key="1">
    <source>
        <dbReference type="EMBL" id="OWZ12348.1"/>
    </source>
</evidence>
<evidence type="ECO:0000313" key="2">
    <source>
        <dbReference type="Proteomes" id="UP000198211"/>
    </source>
</evidence>
<evidence type="ECO:0008006" key="3">
    <source>
        <dbReference type="Google" id="ProtNLM"/>
    </source>
</evidence>
<protein>
    <recommendedName>
        <fullName evidence="3">Reverse transcriptase</fullName>
    </recommendedName>
</protein>
<accession>A0A225W571</accession>
<comment type="caution">
    <text evidence="1">The sequence shown here is derived from an EMBL/GenBank/DDBJ whole genome shotgun (WGS) entry which is preliminary data.</text>
</comment>
<dbReference type="EMBL" id="NBNE01001874">
    <property type="protein sequence ID" value="OWZ12348.1"/>
    <property type="molecule type" value="Genomic_DNA"/>
</dbReference>
<proteinExistence type="predicted"/>
<name>A0A225W571_9STRA</name>
<dbReference type="AlphaFoldDB" id="A0A225W571"/>
<dbReference type="Proteomes" id="UP000198211">
    <property type="component" value="Unassembled WGS sequence"/>
</dbReference>
<dbReference type="PANTHER" id="PTHR33050:SF7">
    <property type="entry name" value="RIBONUCLEASE H"/>
    <property type="match status" value="1"/>
</dbReference>
<organism evidence="1 2">
    <name type="scientific">Phytophthora megakarya</name>
    <dbReference type="NCBI Taxonomy" id="4795"/>
    <lineage>
        <taxon>Eukaryota</taxon>
        <taxon>Sar</taxon>
        <taxon>Stramenopiles</taxon>
        <taxon>Oomycota</taxon>
        <taxon>Peronosporomycetes</taxon>
        <taxon>Peronosporales</taxon>
        <taxon>Peronosporaceae</taxon>
        <taxon>Phytophthora</taxon>
    </lineage>
</organism>